<comment type="similarity">
    <text evidence="2 10">Belongs to the TrkH potassium transport family.</text>
</comment>
<keyword evidence="3 10" id="KW-0813">Transport</keyword>
<reference evidence="12" key="1">
    <citation type="journal article" date="2014" name="Genome Announc.">
        <title>Genome sequence of the yeast Cyberlindnera fabianii (Hansenula fabianii).</title>
        <authorList>
            <person name="Freel K.C."/>
            <person name="Sarilar V."/>
            <person name="Neuveglise C."/>
            <person name="Devillers H."/>
            <person name="Friedrich A."/>
            <person name="Schacherer J."/>
        </authorList>
    </citation>
    <scope>NUCLEOTIDE SEQUENCE</scope>
    <source>
        <strain evidence="12">YJS4271</strain>
    </source>
</reference>
<dbReference type="InterPro" id="IPR015958">
    <property type="entry name" value="Trk1_fungi"/>
</dbReference>
<feature type="transmembrane region" description="Helical" evidence="10">
    <location>
        <begin position="820"/>
        <end position="836"/>
    </location>
</feature>
<feature type="transmembrane region" description="Helical" evidence="10">
    <location>
        <begin position="759"/>
        <end position="776"/>
    </location>
</feature>
<dbReference type="VEuPathDB" id="FungiDB:BON22_1461"/>
<dbReference type="Pfam" id="PF02386">
    <property type="entry name" value="TrkH"/>
    <property type="match status" value="1"/>
</dbReference>
<feature type="region of interest" description="Disordered" evidence="11">
    <location>
        <begin position="966"/>
        <end position="994"/>
    </location>
</feature>
<feature type="transmembrane region" description="Helical" evidence="10">
    <location>
        <begin position="66"/>
        <end position="90"/>
    </location>
</feature>
<dbReference type="AlphaFoldDB" id="A0A061B5J3"/>
<evidence type="ECO:0000256" key="8">
    <source>
        <dbReference type="ARBA" id="ARBA00023065"/>
    </source>
</evidence>
<dbReference type="GO" id="GO:0030007">
    <property type="term" value="P:intracellular potassium ion homeostasis"/>
    <property type="evidence" value="ECO:0007669"/>
    <property type="project" value="UniProtKB-UniRule"/>
</dbReference>
<dbReference type="PIRSF" id="PIRSF002450">
    <property type="entry name" value="K+_transpter_TRK"/>
    <property type="match status" value="1"/>
</dbReference>
<evidence type="ECO:0000256" key="4">
    <source>
        <dbReference type="ARBA" id="ARBA00022538"/>
    </source>
</evidence>
<keyword evidence="6 10" id="KW-0630">Potassium</keyword>
<proteinExistence type="inferred from homology"/>
<feature type="transmembrane region" description="Helical" evidence="10">
    <location>
        <begin position="97"/>
        <end position="115"/>
    </location>
</feature>
<feature type="transmembrane region" description="Helical" evidence="10">
    <location>
        <begin position="600"/>
        <end position="620"/>
    </location>
</feature>
<dbReference type="EMBL" id="LK052902">
    <property type="protein sequence ID" value="CDR45222.1"/>
    <property type="molecule type" value="Genomic_DNA"/>
</dbReference>
<keyword evidence="8 10" id="KW-0406">Ion transport</keyword>
<evidence type="ECO:0000256" key="5">
    <source>
        <dbReference type="ARBA" id="ARBA00022692"/>
    </source>
</evidence>
<feature type="region of interest" description="Disordered" evidence="11">
    <location>
        <begin position="490"/>
        <end position="516"/>
    </location>
</feature>
<feature type="transmembrane region" description="Helical" evidence="10">
    <location>
        <begin position="694"/>
        <end position="714"/>
    </location>
</feature>
<feature type="compositionally biased region" description="Polar residues" evidence="11">
    <location>
        <begin position="222"/>
        <end position="234"/>
    </location>
</feature>
<feature type="transmembrane region" description="Helical" evidence="10">
    <location>
        <begin position="564"/>
        <end position="584"/>
    </location>
</feature>
<dbReference type="InterPro" id="IPR003445">
    <property type="entry name" value="Cat_transpt"/>
</dbReference>
<sequence length="1092" mass="122305">MIPLRWFSSAEPTATEEVESDSTPARHPIYRTRSLAALKVRKSIGWKIRDAVGFLEEKLGPHLKRIFPNFIAVHYGYVIGMVIIASIIMYPMKNLPYIDILFFAACASTQAGLNTVDVNNLALYQQIVIYVVSTLTTPIFIHGSICFVRLYWFERYFDGIREKSKLNFKMRRTATLAARTQSMERQRTMESSRSRRRQERTPGIDSQLMGSTSEATKESPESKTTNDSTASSDVSLPPQLPPTDYTQSKADLYNSHIDDTHHMSEPSSDDEGEPLPPQSRTIKFVSDDDDKPVGKSTPSPELEQATSNIKFGQLPKPEREDFDPKDVFMSIAMMRDKQAQQHESNENDGPAIVVHGPAERASPSRRGSSLQFELAKPKRQFLHHRKRSGLRRSFLLNKSTTLDIDEEDDGDDNVTSAAEEEEDDDGDNHLERAQSNLQLPSQNQSGGIKFTKRSNTVDVPNKKGIDFGKSPTFDKFVKRRLRRPKVLRRRASSTAIDDDSEYDETGSDDDFSEQNSLGRQMSTGYLSWVPTVGRNSTFVNLSDQQKEELGGVEYRAVKLLAKILVTYYVGFHIIAFLFLLPWILKVKKYQSVVTESGVSLSWWGFFTSASAFNDLGYTLTPDSMISFRDSPYALLVMSFFIIIGNTGFPVLLRFIIWISFKLSKDLSLLKESLGFLLDHPRRCFTLLFPSAPTWWLFFILLALNAVDLILFIILDLNAEVVKDLSTGHKILDGFFQAVSTRTAGFACIDLSKLHPAVQVSYMVMMYISVMPLAISIRRTNVYEEQSLGIYAGGDESSPADENKPTSFIGAHLRKQLSFDLWFVFLGLFIICIAEGGRIQDESQPSFDVFQCLFEVVSAYGTVGMSLGYPNTTPSFSAEFSVISKLVIIAMMIRGRHRGLPYSLDRAMMLPSAKMEKRDKYQGIHAGQRLRRAETAGTGEYPVMDFLKSAAPKVIRERLKRPSFFSAKSDANSSYRSHRRTGSTTSGVSGLSSADIQTDDVDRENAGEYLANGHGSSQPDFKAIHFNHSVDPESSHATNDHDAHARGPKDTYELDDLATNDNSVDGGPIRVAESDVNGDTIELGSRKSSIQTL</sequence>
<dbReference type="GO" id="GO:0005886">
    <property type="term" value="C:plasma membrane"/>
    <property type="evidence" value="ECO:0007669"/>
    <property type="project" value="InterPro"/>
</dbReference>
<feature type="compositionally biased region" description="Polar residues" evidence="11">
    <location>
        <begin position="296"/>
        <end position="310"/>
    </location>
</feature>
<feature type="region of interest" description="Disordered" evidence="11">
    <location>
        <begin position="403"/>
        <end position="464"/>
    </location>
</feature>
<keyword evidence="7 10" id="KW-1133">Transmembrane helix</keyword>
<dbReference type="NCBIfam" id="TIGR00934">
    <property type="entry name" value="2a38euk"/>
    <property type="match status" value="1"/>
</dbReference>
<feature type="compositionally biased region" description="Low complexity" evidence="11">
    <location>
        <begin position="981"/>
        <end position="992"/>
    </location>
</feature>
<feature type="compositionally biased region" description="Acidic residues" evidence="11">
    <location>
        <begin position="403"/>
        <end position="426"/>
    </location>
</feature>
<feature type="region of interest" description="Disordered" evidence="11">
    <location>
        <begin position="177"/>
        <end position="324"/>
    </location>
</feature>
<dbReference type="InterPro" id="IPR051143">
    <property type="entry name" value="TrkH_K-transport"/>
</dbReference>
<feature type="compositionally biased region" description="Acidic residues" evidence="11">
    <location>
        <begin position="496"/>
        <end position="512"/>
    </location>
</feature>
<name>A0A061B5J3_CYBFA</name>
<dbReference type="OrthoDB" id="9999863at2759"/>
<feature type="compositionally biased region" description="Basic and acidic residues" evidence="11">
    <location>
        <begin position="1029"/>
        <end position="1051"/>
    </location>
</feature>
<feature type="compositionally biased region" description="Low complexity" evidence="11">
    <location>
        <begin position="434"/>
        <end position="445"/>
    </location>
</feature>
<dbReference type="PhylomeDB" id="A0A061B5J3"/>
<feature type="transmembrane region" description="Helical" evidence="10">
    <location>
        <begin position="632"/>
        <end position="660"/>
    </location>
</feature>
<gene>
    <name evidence="12" type="ORF">CYFA0S_17e00342g</name>
</gene>
<evidence type="ECO:0000256" key="7">
    <source>
        <dbReference type="ARBA" id="ARBA00022989"/>
    </source>
</evidence>
<dbReference type="GO" id="GO:1990573">
    <property type="term" value="P:potassium ion import across plasma membrane"/>
    <property type="evidence" value="ECO:0007669"/>
    <property type="project" value="TreeGrafter"/>
</dbReference>
<feature type="region of interest" description="Disordered" evidence="11">
    <location>
        <begin position="1029"/>
        <end position="1052"/>
    </location>
</feature>
<dbReference type="PANTHER" id="PTHR31064">
    <property type="entry name" value="POTASSIUM TRANSPORT PROTEIN DDB_G0292412-RELATED"/>
    <property type="match status" value="1"/>
</dbReference>
<feature type="region of interest" description="Disordered" evidence="11">
    <location>
        <begin position="336"/>
        <end position="370"/>
    </location>
</feature>
<evidence type="ECO:0000256" key="3">
    <source>
        <dbReference type="ARBA" id="ARBA00022448"/>
    </source>
</evidence>
<evidence type="ECO:0000256" key="9">
    <source>
        <dbReference type="ARBA" id="ARBA00023136"/>
    </source>
</evidence>
<evidence type="ECO:0000256" key="1">
    <source>
        <dbReference type="ARBA" id="ARBA00004141"/>
    </source>
</evidence>
<keyword evidence="9 10" id="KW-0472">Membrane</keyword>
<evidence type="ECO:0000256" key="11">
    <source>
        <dbReference type="SAM" id="MobiDB-lite"/>
    </source>
</evidence>
<dbReference type="GO" id="GO:0140107">
    <property type="term" value="F:high-affinity potassium ion transmembrane transporter activity"/>
    <property type="evidence" value="ECO:0007669"/>
    <property type="project" value="TreeGrafter"/>
</dbReference>
<feature type="transmembrane region" description="Helical" evidence="10">
    <location>
        <begin position="127"/>
        <end position="152"/>
    </location>
</feature>
<evidence type="ECO:0000256" key="6">
    <source>
        <dbReference type="ARBA" id="ARBA00022958"/>
    </source>
</evidence>
<feature type="compositionally biased region" description="Basic and acidic residues" evidence="11">
    <location>
        <begin position="182"/>
        <end position="193"/>
    </location>
</feature>
<evidence type="ECO:0000256" key="10">
    <source>
        <dbReference type="PIRNR" id="PIRNR002450"/>
    </source>
</evidence>
<evidence type="ECO:0000313" key="12">
    <source>
        <dbReference type="EMBL" id="CDR45222.1"/>
    </source>
</evidence>
<protein>
    <recommendedName>
        <fullName evidence="10">Potassium transport protein</fullName>
    </recommendedName>
</protein>
<keyword evidence="5 10" id="KW-0812">Transmembrane</keyword>
<dbReference type="PANTHER" id="PTHR31064:SF30">
    <property type="entry name" value="HIGH-AFFINITY POTASSIUM TRANSPORT PROTEIN-RELATED"/>
    <property type="match status" value="1"/>
</dbReference>
<comment type="subcellular location">
    <subcellularLocation>
        <location evidence="1">Membrane</location>
        <topology evidence="1">Multi-pass membrane protein</topology>
    </subcellularLocation>
</comment>
<accession>A0A061B5J3</accession>
<keyword evidence="4 10" id="KW-0633">Potassium transport</keyword>
<evidence type="ECO:0000256" key="2">
    <source>
        <dbReference type="ARBA" id="ARBA00009137"/>
    </source>
</evidence>
<dbReference type="InterPro" id="IPR004773">
    <property type="entry name" value="K/Na_transp_Trk1/HKT1"/>
</dbReference>
<organism evidence="12">
    <name type="scientific">Cyberlindnera fabianii</name>
    <name type="common">Yeast</name>
    <name type="synonym">Hansenula fabianii</name>
    <dbReference type="NCBI Taxonomy" id="36022"/>
    <lineage>
        <taxon>Eukaryota</taxon>
        <taxon>Fungi</taxon>
        <taxon>Dikarya</taxon>
        <taxon>Ascomycota</taxon>
        <taxon>Saccharomycotina</taxon>
        <taxon>Saccharomycetes</taxon>
        <taxon>Phaffomycetales</taxon>
        <taxon>Phaffomycetaceae</taxon>
        <taxon>Cyberlindnera</taxon>
    </lineage>
</organism>
<feature type="compositionally biased region" description="Basic and acidic residues" evidence="11">
    <location>
        <begin position="336"/>
        <end position="345"/>
    </location>
</feature>